<feature type="region of interest" description="Disordered" evidence="2">
    <location>
        <begin position="149"/>
        <end position="217"/>
    </location>
</feature>
<evidence type="ECO:0000256" key="1">
    <source>
        <dbReference type="PROSITE-ProRule" id="PRU00047"/>
    </source>
</evidence>
<dbReference type="RefSeq" id="XP_013757104.1">
    <property type="nucleotide sequence ID" value="XM_013901650.1"/>
</dbReference>
<dbReference type="Proteomes" id="UP000054408">
    <property type="component" value="Unassembled WGS sequence"/>
</dbReference>
<dbReference type="AlphaFoldDB" id="A0A0L0DD57"/>
<dbReference type="PANTHER" id="PTHR23002">
    <property type="entry name" value="ZINC FINGER CCHC DOMAIN CONTAINING PROTEIN"/>
    <property type="match status" value="1"/>
</dbReference>
<keyword evidence="1" id="KW-0863">Zinc-finger</keyword>
<proteinExistence type="predicted"/>
<keyword evidence="1" id="KW-0479">Metal-binding</keyword>
<protein>
    <recommendedName>
        <fullName evidence="3">CCHC-type domain-containing protein</fullName>
    </recommendedName>
</protein>
<keyword evidence="5" id="KW-1185">Reference proteome</keyword>
<dbReference type="InterPro" id="IPR036875">
    <property type="entry name" value="Znf_CCHC_sf"/>
</dbReference>
<feature type="domain" description="CCHC-type" evidence="3">
    <location>
        <begin position="227"/>
        <end position="242"/>
    </location>
</feature>
<dbReference type="OrthoDB" id="1099063at2759"/>
<evidence type="ECO:0000313" key="5">
    <source>
        <dbReference type="Proteomes" id="UP000054408"/>
    </source>
</evidence>
<feature type="compositionally biased region" description="Low complexity" evidence="2">
    <location>
        <begin position="160"/>
        <end position="172"/>
    </location>
</feature>
<dbReference type="Gene3D" id="4.10.60.10">
    <property type="entry name" value="Zinc finger, CCHC-type"/>
    <property type="match status" value="2"/>
</dbReference>
<gene>
    <name evidence="4" type="ORF">AMSG_06436</name>
</gene>
<dbReference type="GO" id="GO:0008270">
    <property type="term" value="F:zinc ion binding"/>
    <property type="evidence" value="ECO:0007669"/>
    <property type="project" value="UniProtKB-KW"/>
</dbReference>
<reference evidence="4 5" key="1">
    <citation type="submission" date="2010-05" db="EMBL/GenBank/DDBJ databases">
        <title>The Genome Sequence of Thecamonas trahens ATCC 50062.</title>
        <authorList>
            <consortium name="The Broad Institute Genome Sequencing Platform"/>
            <person name="Russ C."/>
            <person name="Cuomo C."/>
            <person name="Shea T."/>
            <person name="Young S.K."/>
            <person name="Zeng Q."/>
            <person name="Koehrsen M."/>
            <person name="Haas B."/>
            <person name="Borodovsky M."/>
            <person name="Guigo R."/>
            <person name="Alvarado L."/>
            <person name="Berlin A."/>
            <person name="Bochicchio J."/>
            <person name="Borenstein D."/>
            <person name="Chapman S."/>
            <person name="Chen Z."/>
            <person name="Freedman E."/>
            <person name="Gellesch M."/>
            <person name="Goldberg J."/>
            <person name="Griggs A."/>
            <person name="Gujja S."/>
            <person name="Heilman E."/>
            <person name="Heiman D."/>
            <person name="Hepburn T."/>
            <person name="Howarth C."/>
            <person name="Jen D."/>
            <person name="Larson L."/>
            <person name="Mehta T."/>
            <person name="Park D."/>
            <person name="Pearson M."/>
            <person name="Roberts A."/>
            <person name="Saif S."/>
            <person name="Shenoy N."/>
            <person name="Sisk P."/>
            <person name="Stolte C."/>
            <person name="Sykes S."/>
            <person name="Thomson T."/>
            <person name="Walk T."/>
            <person name="White J."/>
            <person name="Yandava C."/>
            <person name="Burger G."/>
            <person name="Gray M.W."/>
            <person name="Holland P.W.H."/>
            <person name="King N."/>
            <person name="Lang F.B.F."/>
            <person name="Roger A.J."/>
            <person name="Ruiz-Trillo I."/>
            <person name="Lander E."/>
            <person name="Nusbaum C."/>
        </authorList>
    </citation>
    <scope>NUCLEOTIDE SEQUENCE [LARGE SCALE GENOMIC DNA]</scope>
    <source>
        <strain evidence="4 5">ATCC 50062</strain>
    </source>
</reference>
<sequence>MARPVGAGTGGSSGAWNTYIEDEDGSLYAPAGGDDGGGKVAGKSTGKGRSSRASGSSSGGGGRRRHYDPHAGGLILPSSSSMHFDARAVLGVVPLHEIPSRARSSARVPLLECTRCSGWGHLEPHCPEAVRKPTDPPLLVLSSATTAKFAAKHAPPPAAPARTSSAASASSHSRSRRERGGGGSTGGAGAGSGDRDRSRSRDQRGSRDSSRAPVPGVDGAVDFNGVCFICNKPGHRARQCTQRAAGKSSDHGACFRCGQQGHYARECPDS</sequence>
<feature type="compositionally biased region" description="Gly residues" evidence="2">
    <location>
        <begin position="181"/>
        <end position="192"/>
    </location>
</feature>
<dbReference type="PROSITE" id="PS50158">
    <property type="entry name" value="ZF_CCHC"/>
    <property type="match status" value="2"/>
</dbReference>
<feature type="region of interest" description="Disordered" evidence="2">
    <location>
        <begin position="26"/>
        <end position="74"/>
    </location>
</feature>
<dbReference type="InterPro" id="IPR051714">
    <property type="entry name" value="Znf_CCHC_NABP"/>
</dbReference>
<name>A0A0L0DD57_THETB</name>
<dbReference type="InterPro" id="IPR001878">
    <property type="entry name" value="Znf_CCHC"/>
</dbReference>
<feature type="domain" description="CCHC-type" evidence="3">
    <location>
        <begin position="254"/>
        <end position="269"/>
    </location>
</feature>
<dbReference type="GO" id="GO:0003676">
    <property type="term" value="F:nucleic acid binding"/>
    <property type="evidence" value="ECO:0007669"/>
    <property type="project" value="InterPro"/>
</dbReference>
<dbReference type="GeneID" id="25565593"/>
<evidence type="ECO:0000256" key="2">
    <source>
        <dbReference type="SAM" id="MobiDB-lite"/>
    </source>
</evidence>
<accession>A0A0L0DD57</accession>
<evidence type="ECO:0000259" key="3">
    <source>
        <dbReference type="PROSITE" id="PS50158"/>
    </source>
</evidence>
<dbReference type="SMART" id="SM00343">
    <property type="entry name" value="ZnF_C2HC"/>
    <property type="match status" value="3"/>
</dbReference>
<evidence type="ECO:0000313" key="4">
    <source>
        <dbReference type="EMBL" id="KNC50277.1"/>
    </source>
</evidence>
<dbReference type="Pfam" id="PF00098">
    <property type="entry name" value="zf-CCHC"/>
    <property type="match status" value="2"/>
</dbReference>
<feature type="compositionally biased region" description="Low complexity" evidence="2">
    <location>
        <begin position="41"/>
        <end position="56"/>
    </location>
</feature>
<organism evidence="4 5">
    <name type="scientific">Thecamonas trahens ATCC 50062</name>
    <dbReference type="NCBI Taxonomy" id="461836"/>
    <lineage>
        <taxon>Eukaryota</taxon>
        <taxon>Apusozoa</taxon>
        <taxon>Apusomonadida</taxon>
        <taxon>Apusomonadidae</taxon>
        <taxon>Thecamonas</taxon>
    </lineage>
</organism>
<dbReference type="SUPFAM" id="SSF57756">
    <property type="entry name" value="Retrovirus zinc finger-like domains"/>
    <property type="match status" value="1"/>
</dbReference>
<feature type="compositionally biased region" description="Basic and acidic residues" evidence="2">
    <location>
        <begin position="193"/>
        <end position="210"/>
    </location>
</feature>
<keyword evidence="1" id="KW-0862">Zinc</keyword>
<dbReference type="EMBL" id="GL349460">
    <property type="protein sequence ID" value="KNC50277.1"/>
    <property type="molecule type" value="Genomic_DNA"/>
</dbReference>
<dbReference type="STRING" id="461836.A0A0L0DD57"/>